<evidence type="ECO:0008006" key="3">
    <source>
        <dbReference type="Google" id="ProtNLM"/>
    </source>
</evidence>
<reference evidence="2" key="1">
    <citation type="journal article" date="2019" name="Int. J. Syst. Evol. Microbiol.">
        <title>The Global Catalogue of Microorganisms (GCM) 10K type strain sequencing project: providing services to taxonomists for standard genome sequencing and annotation.</title>
        <authorList>
            <consortium name="The Broad Institute Genomics Platform"/>
            <consortium name="The Broad Institute Genome Sequencing Center for Infectious Disease"/>
            <person name="Wu L."/>
            <person name="Ma J."/>
        </authorList>
    </citation>
    <scope>NUCLEOTIDE SEQUENCE [LARGE SCALE GENOMIC DNA]</scope>
    <source>
        <strain evidence="2">CCUG 57942</strain>
    </source>
</reference>
<dbReference type="Proteomes" id="UP001597389">
    <property type="component" value="Unassembled WGS sequence"/>
</dbReference>
<protein>
    <recommendedName>
        <fullName evidence="3">Transglycosylase SLT domain-containing protein</fullName>
    </recommendedName>
</protein>
<accession>A0ABW4ZER5</accession>
<evidence type="ECO:0000313" key="2">
    <source>
        <dbReference type="Proteomes" id="UP001597389"/>
    </source>
</evidence>
<gene>
    <name evidence="1" type="ORF">ACFSW8_16055</name>
</gene>
<dbReference type="RefSeq" id="WP_377088694.1">
    <property type="nucleotide sequence ID" value="NZ_JBHSJL010000014.1"/>
</dbReference>
<name>A0ABW4ZER5_9BACT</name>
<organism evidence="1 2">
    <name type="scientific">Rubritalea tangerina</name>
    <dbReference type="NCBI Taxonomy" id="430798"/>
    <lineage>
        <taxon>Bacteria</taxon>
        <taxon>Pseudomonadati</taxon>
        <taxon>Verrucomicrobiota</taxon>
        <taxon>Verrucomicrobiia</taxon>
        <taxon>Verrucomicrobiales</taxon>
        <taxon>Rubritaleaceae</taxon>
        <taxon>Rubritalea</taxon>
    </lineage>
</organism>
<dbReference type="EMBL" id="JBHUJB010000080">
    <property type="protein sequence ID" value="MFD2160418.1"/>
    <property type="molecule type" value="Genomic_DNA"/>
</dbReference>
<proteinExistence type="predicted"/>
<keyword evidence="2" id="KW-1185">Reference proteome</keyword>
<comment type="caution">
    <text evidence="1">The sequence shown here is derived from an EMBL/GenBank/DDBJ whole genome shotgun (WGS) entry which is preliminary data.</text>
</comment>
<sequence>MRPEALLTLLGFGALIVGTKLYVERQLESQPRQDNTIHPGDSKYIAQLEEELDRLRNDNAALRNLLSAEATTEIDPALIDFVEKDVGLSFRTPPPVFKRSEDMLHEAASQLWLGTFNEVGLEMRSYAYDVLGLLPPNQNFIGQVIAAETTGAIGTYDYISGELLLAPHFDPENTHHQAGLIRLLAISLLDQYYPLSNTLTDDQFYCHIGLQRGRASLLQDRFYAIQARRNGFIDPVDNTEAREIFAALSPLPKAITTFANTHAKAYLATFPSAEAQLSTLKSDRASTQAIMLKRPLSTPPFTPAEGETIQLSTQLGALTLDAYLQQLELPDNTIRDLVENLHSDTLSITTATPNSATTSWSLKFTNADAATNFYQHGQKISSTLPRPPQIHQDGPLVVLSISEALETN</sequence>
<evidence type="ECO:0000313" key="1">
    <source>
        <dbReference type="EMBL" id="MFD2160418.1"/>
    </source>
</evidence>